<organism evidence="3 4">
    <name type="scientific">Candidatus Endobugula sertula</name>
    <name type="common">Bugula neritina bacterial symbiont</name>
    <dbReference type="NCBI Taxonomy" id="62101"/>
    <lineage>
        <taxon>Bacteria</taxon>
        <taxon>Pseudomonadati</taxon>
        <taxon>Pseudomonadota</taxon>
        <taxon>Gammaproteobacteria</taxon>
        <taxon>Cellvibrionales</taxon>
        <taxon>Cellvibrionaceae</taxon>
        <taxon>Candidatus Endobugula</taxon>
    </lineage>
</organism>
<reference evidence="3 4" key="1">
    <citation type="journal article" date="2016" name="Appl. Environ. Microbiol.">
        <title>Lack of Overt Genome Reduction in the Bryostatin-Producing Bryozoan Symbiont "Candidatus Endobugula sertula".</title>
        <authorList>
            <person name="Miller I.J."/>
            <person name="Vanee N."/>
            <person name="Fong S.S."/>
            <person name="Lim-Fong G.E."/>
            <person name="Kwan J.C."/>
        </authorList>
    </citation>
    <scope>NUCLEOTIDE SEQUENCE [LARGE SCALE GENOMIC DNA]</scope>
    <source>
        <strain evidence="3">AB1-4</strain>
    </source>
</reference>
<dbReference type="Gene3D" id="4.10.1080.10">
    <property type="entry name" value="TSP type-3 repeat"/>
    <property type="match status" value="2"/>
</dbReference>
<protein>
    <submittedName>
        <fullName evidence="3">Uncharacterized protein</fullName>
    </submittedName>
</protein>
<evidence type="ECO:0000256" key="1">
    <source>
        <dbReference type="SAM" id="MobiDB-lite"/>
    </source>
</evidence>
<sequence length="387" mass="44268">MKKWMVNTYIVVTQFRASKYPNKPFLSLLCLSLCLYSFSGFSHADNDDEWGFCSEEFRTCTLPVPGLVRYGENGKYIIKNVIKSIECRNHVFGNPINVRKHCDYQLSTIDDYDGDGIADRYDLYPNDPLNNKDTDGDNIPDSQDPFPEDPDNAKEANWIFCSEEFFECKVPVPALIRYGIEGQYFFKRATNTITCNNSTFGNPVNVRKHCDYLLSDTADFDSDGVVDSIDLYPANIAESQDTDGDGLGDNSDPFPADINNGQDRGSQWVHCANEWFECQISDYVLVRYGVDEQYNYRWMSESFTCNNATFGNPANAYKRCDYLISENGDDDRDNVSDQRDPLPFDASNNAAHNDWTHCAREWRTCKLPVPALVRFGVEGDYVYRWGR</sequence>
<dbReference type="SUPFAM" id="SSF103647">
    <property type="entry name" value="TSP type-3 repeat"/>
    <property type="match status" value="1"/>
</dbReference>
<dbReference type="AlphaFoldDB" id="A0A1D2QNX1"/>
<feature type="signal peptide" evidence="2">
    <location>
        <begin position="1"/>
        <end position="44"/>
    </location>
</feature>
<dbReference type="GO" id="GO:0005509">
    <property type="term" value="F:calcium ion binding"/>
    <property type="evidence" value="ECO:0007669"/>
    <property type="project" value="InterPro"/>
</dbReference>
<name>A0A1D2QNX1_9GAMM</name>
<keyword evidence="2" id="KW-0732">Signal</keyword>
<accession>A0A1D2QNX1</accession>
<dbReference type="STRING" id="62101.AB835_09665"/>
<gene>
    <name evidence="3" type="ORF">AB835_09665</name>
</gene>
<evidence type="ECO:0000256" key="2">
    <source>
        <dbReference type="SAM" id="SignalP"/>
    </source>
</evidence>
<comment type="caution">
    <text evidence="3">The sequence shown here is derived from an EMBL/GenBank/DDBJ whole genome shotgun (WGS) entry which is preliminary data.</text>
</comment>
<evidence type="ECO:0000313" key="4">
    <source>
        <dbReference type="Proteomes" id="UP000242502"/>
    </source>
</evidence>
<dbReference type="Proteomes" id="UP000242502">
    <property type="component" value="Unassembled WGS sequence"/>
</dbReference>
<dbReference type="EMBL" id="MDLC01000033">
    <property type="protein sequence ID" value="ODS23278.1"/>
    <property type="molecule type" value="Genomic_DNA"/>
</dbReference>
<feature type="chain" id="PRO_5008906530" evidence="2">
    <location>
        <begin position="45"/>
        <end position="387"/>
    </location>
</feature>
<dbReference type="InterPro" id="IPR028974">
    <property type="entry name" value="TSP_type-3_rpt"/>
</dbReference>
<proteinExistence type="predicted"/>
<evidence type="ECO:0000313" key="3">
    <source>
        <dbReference type="EMBL" id="ODS23278.1"/>
    </source>
</evidence>
<feature type="region of interest" description="Disordered" evidence="1">
    <location>
        <begin position="125"/>
        <end position="149"/>
    </location>
</feature>